<protein>
    <submittedName>
        <fullName evidence="3">3-oxoacyl-ACP reductase</fullName>
    </submittedName>
</protein>
<evidence type="ECO:0000313" key="3">
    <source>
        <dbReference type="EMBL" id="RFA26856.1"/>
    </source>
</evidence>
<evidence type="ECO:0000256" key="2">
    <source>
        <dbReference type="ARBA" id="ARBA00023002"/>
    </source>
</evidence>
<accession>A0A3E0WBJ9</accession>
<dbReference type="FunFam" id="3.40.50.720:FF:000084">
    <property type="entry name" value="Short-chain dehydrogenase reductase"/>
    <property type="match status" value="1"/>
</dbReference>
<gene>
    <name evidence="3" type="ORF">B7R25_08900</name>
</gene>
<comment type="similarity">
    <text evidence="1">Belongs to the short-chain dehydrogenases/reductases (SDR) family.</text>
</comment>
<dbReference type="Pfam" id="PF13561">
    <property type="entry name" value="adh_short_C2"/>
    <property type="match status" value="1"/>
</dbReference>
<comment type="caution">
    <text evidence="3">The sequence shown here is derived from an EMBL/GenBank/DDBJ whole genome shotgun (WGS) entry which is preliminary data.</text>
</comment>
<dbReference type="PROSITE" id="PS00061">
    <property type="entry name" value="ADH_SHORT"/>
    <property type="match status" value="1"/>
</dbReference>
<dbReference type="InterPro" id="IPR036291">
    <property type="entry name" value="NAD(P)-bd_dom_sf"/>
</dbReference>
<dbReference type="OrthoDB" id="286404at2"/>
<proteinExistence type="inferred from homology"/>
<sequence>MNVMSKFSLAGRRALVTGGNRGLGFEQVVALHEAGAQVVFVSRDADANADALRALGSADGVTALTGDITQPGEPDRIVSEAVERMGGLDILVNNAGACVHNPSVAVTDDDWDLVMNLNVKALFKMCVAAFPHLSASDAPAIVNIGSMSGIIVNRPQWQPAYNASKAAVHHLTRSLAAEWAPSHIRVNAVAPGYVATDMTPLHRPEFKRYWVDDAPMTRAASADEISPSVVFLSSAAASFITGSILVVDGGYSVY</sequence>
<dbReference type="PRINTS" id="PR00081">
    <property type="entry name" value="GDHRDH"/>
</dbReference>
<dbReference type="PANTHER" id="PTHR43008">
    <property type="entry name" value="BENZIL REDUCTASE"/>
    <property type="match status" value="1"/>
</dbReference>
<evidence type="ECO:0000313" key="4">
    <source>
        <dbReference type="Proteomes" id="UP000257080"/>
    </source>
</evidence>
<reference evidence="3 4" key="1">
    <citation type="submission" date="2017-04" db="EMBL/GenBank/DDBJ databases">
        <title>Comparative genome analysis of Subtercola boreus.</title>
        <authorList>
            <person name="Cho Y.-J."/>
            <person name="Cho A."/>
            <person name="Kim O.-S."/>
            <person name="Lee J.-I."/>
        </authorList>
    </citation>
    <scope>NUCLEOTIDE SEQUENCE [LARGE SCALE GENOMIC DNA]</scope>
    <source>
        <strain evidence="3 4">P28004</strain>
    </source>
</reference>
<dbReference type="InterPro" id="IPR020904">
    <property type="entry name" value="Sc_DH/Rdtase_CS"/>
</dbReference>
<keyword evidence="2" id="KW-0560">Oxidoreductase</keyword>
<evidence type="ECO:0000256" key="1">
    <source>
        <dbReference type="ARBA" id="ARBA00006484"/>
    </source>
</evidence>
<dbReference type="SUPFAM" id="SSF51735">
    <property type="entry name" value="NAD(P)-binding Rossmann-fold domains"/>
    <property type="match status" value="1"/>
</dbReference>
<dbReference type="EMBL" id="NBXE01000022">
    <property type="protein sequence ID" value="RFA26856.1"/>
    <property type="molecule type" value="Genomic_DNA"/>
</dbReference>
<dbReference type="PANTHER" id="PTHR43008:SF4">
    <property type="entry name" value="CHAIN DEHYDROGENASE, PUTATIVE (AFU_ORTHOLOGUE AFUA_4G08710)-RELATED"/>
    <property type="match status" value="1"/>
</dbReference>
<name>A0A3E0WBJ9_9MICO</name>
<dbReference type="AlphaFoldDB" id="A0A3E0WBJ9"/>
<dbReference type="GO" id="GO:0050664">
    <property type="term" value="F:oxidoreductase activity, acting on NAD(P)H, oxygen as acceptor"/>
    <property type="evidence" value="ECO:0007669"/>
    <property type="project" value="TreeGrafter"/>
</dbReference>
<dbReference type="Proteomes" id="UP000257080">
    <property type="component" value="Unassembled WGS sequence"/>
</dbReference>
<dbReference type="InterPro" id="IPR002347">
    <property type="entry name" value="SDR_fam"/>
</dbReference>
<organism evidence="3 4">
    <name type="scientific">Subtercola boreus</name>
    <dbReference type="NCBI Taxonomy" id="120213"/>
    <lineage>
        <taxon>Bacteria</taxon>
        <taxon>Bacillati</taxon>
        <taxon>Actinomycetota</taxon>
        <taxon>Actinomycetes</taxon>
        <taxon>Micrococcales</taxon>
        <taxon>Microbacteriaceae</taxon>
        <taxon>Subtercola</taxon>
    </lineage>
</organism>
<dbReference type="PRINTS" id="PR00080">
    <property type="entry name" value="SDRFAMILY"/>
</dbReference>
<dbReference type="Gene3D" id="3.40.50.720">
    <property type="entry name" value="NAD(P)-binding Rossmann-like Domain"/>
    <property type="match status" value="1"/>
</dbReference>